<evidence type="ECO:0000256" key="2">
    <source>
        <dbReference type="ARBA" id="ARBA00030668"/>
    </source>
</evidence>
<dbReference type="EMBL" id="KK198754">
    <property type="protein sequence ID" value="KCW86289.1"/>
    <property type="molecule type" value="Genomic_DNA"/>
</dbReference>
<dbReference type="SUPFAM" id="SSF55931">
    <property type="entry name" value="Glutamine synthetase/guanido kinase"/>
    <property type="match status" value="1"/>
</dbReference>
<organism evidence="3">
    <name type="scientific">Eucalyptus grandis</name>
    <name type="common">Flooded gum</name>
    <dbReference type="NCBI Taxonomy" id="71139"/>
    <lineage>
        <taxon>Eukaryota</taxon>
        <taxon>Viridiplantae</taxon>
        <taxon>Streptophyta</taxon>
        <taxon>Embryophyta</taxon>
        <taxon>Tracheophyta</taxon>
        <taxon>Spermatophyta</taxon>
        <taxon>Magnoliopsida</taxon>
        <taxon>eudicotyledons</taxon>
        <taxon>Gunneridae</taxon>
        <taxon>Pentapetalae</taxon>
        <taxon>rosids</taxon>
        <taxon>malvids</taxon>
        <taxon>Myrtales</taxon>
        <taxon>Myrtaceae</taxon>
        <taxon>Myrtoideae</taxon>
        <taxon>Eucalypteae</taxon>
        <taxon>Eucalyptus</taxon>
    </lineage>
</organism>
<dbReference type="PANTHER" id="PTHR20852">
    <property type="entry name" value="GLUTAMINE SYNTHETASE"/>
    <property type="match status" value="1"/>
</dbReference>
<dbReference type="GO" id="GO:0043436">
    <property type="term" value="P:oxoacid metabolic process"/>
    <property type="evidence" value="ECO:0007669"/>
    <property type="project" value="UniProtKB-ARBA"/>
</dbReference>
<gene>
    <name evidence="3" type="ORF">EUGRSUZ_B02974</name>
</gene>
<dbReference type="InterPro" id="IPR050292">
    <property type="entry name" value="Glutamine_Synthetase"/>
</dbReference>
<reference evidence="3" key="1">
    <citation type="submission" date="2013-07" db="EMBL/GenBank/DDBJ databases">
        <title>The genome of Eucalyptus grandis.</title>
        <authorList>
            <person name="Schmutz J."/>
            <person name="Hayes R."/>
            <person name="Myburg A."/>
            <person name="Tuskan G."/>
            <person name="Grattapaglia D."/>
            <person name="Rokhsar D.S."/>
        </authorList>
    </citation>
    <scope>NUCLEOTIDE SEQUENCE</scope>
    <source>
        <tissue evidence="3">Leaf extractions</tissue>
    </source>
</reference>
<accession>A0A059D725</accession>
<comment type="subunit">
    <text evidence="1">Homooctamer.</text>
</comment>
<sequence>MGKHETVNTDTLSSGVANCGCSICVGHDNEKQGKGYLEDRCLASNQNPYVVTSLLAETTILWEPPIKAEALAAEKQALKI</sequence>
<dbReference type="eggNOG" id="KOG0683">
    <property type="taxonomic scope" value="Eukaryota"/>
</dbReference>
<name>A0A059D725_EUCGR</name>
<evidence type="ECO:0000256" key="1">
    <source>
        <dbReference type="ARBA" id="ARBA00011823"/>
    </source>
</evidence>
<dbReference type="InterPro" id="IPR014746">
    <property type="entry name" value="Gln_synth/guanido_kin_cat_dom"/>
</dbReference>
<dbReference type="AlphaFoldDB" id="A0A059D725"/>
<dbReference type="OMA" id="HTEHNSA"/>
<dbReference type="Gene3D" id="3.30.590.10">
    <property type="entry name" value="Glutamine synthetase/guanido kinase, catalytic domain"/>
    <property type="match status" value="1"/>
</dbReference>
<dbReference type="PANTHER" id="PTHR20852:SF118">
    <property type="entry name" value="GLUTAMINE SYNTHETASE, CHLOROPLASTIC_MITOCHONDRIAL"/>
    <property type="match status" value="1"/>
</dbReference>
<dbReference type="Gramene" id="KCW86289">
    <property type="protein sequence ID" value="KCW86289"/>
    <property type="gene ID" value="EUGRSUZ_B02974"/>
</dbReference>
<protein>
    <recommendedName>
        <fullName evidence="2">Glutamate--ammonia ligase</fullName>
    </recommendedName>
</protein>
<proteinExistence type="predicted"/>
<dbReference type="InParanoid" id="A0A059D725"/>
<dbReference type="GO" id="GO:0003824">
    <property type="term" value="F:catalytic activity"/>
    <property type="evidence" value="ECO:0007669"/>
    <property type="project" value="InterPro"/>
</dbReference>
<dbReference type="STRING" id="71139.A0A059D725"/>
<evidence type="ECO:0000313" key="3">
    <source>
        <dbReference type="EMBL" id="KCW86289.1"/>
    </source>
</evidence>